<keyword evidence="1" id="KW-1133">Transmembrane helix</keyword>
<dbReference type="EMBL" id="CP040915">
    <property type="protein sequence ID" value="QDC26367.1"/>
    <property type="molecule type" value="Genomic_DNA"/>
</dbReference>
<dbReference type="OrthoDB" id="4966979at2"/>
<reference evidence="3 4" key="1">
    <citation type="submission" date="2019-05" db="EMBL/GenBank/DDBJ databases">
        <title>Georgenia *** sp. nov., and Georgenia *** sp. nov., isolated from the intestinal contents of plateau pika (Ochotona curzoniae) in the Qinghai-Tibet plateau of China.</title>
        <authorList>
            <person name="Tian Z."/>
        </authorList>
    </citation>
    <scope>NUCLEOTIDE SEQUENCE [LARGE SCALE GENOMIC DNA]</scope>
    <source>
        <strain evidence="3 4">Z443</strain>
    </source>
</reference>
<proteinExistence type="predicted"/>
<feature type="transmembrane region" description="Helical" evidence="1">
    <location>
        <begin position="20"/>
        <end position="40"/>
    </location>
</feature>
<dbReference type="AlphaFoldDB" id="A0A5B8C8H7"/>
<dbReference type="Proteomes" id="UP000314616">
    <property type="component" value="Chromosome"/>
</dbReference>
<dbReference type="PANTHER" id="PTHR30590">
    <property type="entry name" value="INNER MEMBRANE PROTEIN"/>
    <property type="match status" value="1"/>
</dbReference>
<accession>A0A5B8C8H7</accession>
<dbReference type="InterPro" id="IPR052529">
    <property type="entry name" value="Bact_Transport_Assoc"/>
</dbReference>
<feature type="transmembrane region" description="Helical" evidence="1">
    <location>
        <begin position="115"/>
        <end position="134"/>
    </location>
</feature>
<feature type="transmembrane region" description="Helical" evidence="1">
    <location>
        <begin position="139"/>
        <end position="161"/>
    </location>
</feature>
<feature type="transmembrane region" description="Helical" evidence="1">
    <location>
        <begin position="351"/>
        <end position="372"/>
    </location>
</feature>
<evidence type="ECO:0000313" key="4">
    <source>
        <dbReference type="Proteomes" id="UP000314616"/>
    </source>
</evidence>
<feature type="transmembrane region" description="Helical" evidence="1">
    <location>
        <begin position="181"/>
        <end position="207"/>
    </location>
</feature>
<dbReference type="Pfam" id="PF07786">
    <property type="entry name" value="HGSNAT_cat"/>
    <property type="match status" value="1"/>
</dbReference>
<feature type="transmembrane region" description="Helical" evidence="1">
    <location>
        <begin position="88"/>
        <end position="109"/>
    </location>
</feature>
<feature type="domain" description="Heparan-alpha-glucosaminide N-acetyltransferase catalytic" evidence="2">
    <location>
        <begin position="18"/>
        <end position="212"/>
    </location>
</feature>
<organism evidence="3 4">
    <name type="scientific">Georgenia yuyongxinii</name>
    <dbReference type="NCBI Taxonomy" id="2589797"/>
    <lineage>
        <taxon>Bacteria</taxon>
        <taxon>Bacillati</taxon>
        <taxon>Actinomycetota</taxon>
        <taxon>Actinomycetes</taxon>
        <taxon>Micrococcales</taxon>
        <taxon>Bogoriellaceae</taxon>
        <taxon>Georgenia</taxon>
    </lineage>
</organism>
<sequence>MTSTAKTAPARTAPARPRLVGVDATRGVALLGMMAVHSLWAVDAAGNETWTYALSAGRAAATFAVLAGVGVAFMTGRRQVGRAAFRGVAAMLATRALAIGLIGLALGFADSDVTDVILAAYAVLFLLAIPLVLLPTRTLVVLGAAIMLLVPVVSHLVRPALPMPTGANPSFAMLFTNPAGLLGELTLTGVYPALPWLAYLCAGLAIGRLHLSAPRVARGLLLGGAVAALVGWGLSRVLLGPVGGADALYATAPAAGLSPDDVTEILVWGGSGTTPTTTWWWLAVDAPHTATPLDLLHTGGCAVALLGALLLVAGVRSPGVRLAIAPLAAAGSMTLTLYSAHVVFLSSPLDVLPAVPGYLAQVAAVLVVAVLWRRARGRGPLEALVATAARRAREAVTRPTPRVLPH</sequence>
<gene>
    <name evidence="3" type="ORF">FE374_18695</name>
</gene>
<name>A0A5B8C8H7_9MICO</name>
<evidence type="ECO:0000259" key="2">
    <source>
        <dbReference type="Pfam" id="PF07786"/>
    </source>
</evidence>
<evidence type="ECO:0000313" key="3">
    <source>
        <dbReference type="EMBL" id="QDC26367.1"/>
    </source>
</evidence>
<keyword evidence="1" id="KW-0472">Membrane</keyword>
<dbReference type="InterPro" id="IPR012429">
    <property type="entry name" value="HGSNAT_cat"/>
</dbReference>
<dbReference type="KEGG" id="gyu:FE374_18695"/>
<dbReference type="RefSeq" id="WP_139931043.1">
    <property type="nucleotide sequence ID" value="NZ_CP040915.1"/>
</dbReference>
<feature type="transmembrane region" description="Helical" evidence="1">
    <location>
        <begin position="322"/>
        <end position="345"/>
    </location>
</feature>
<protein>
    <submittedName>
        <fullName evidence="3">DUF1624 domain-containing protein</fullName>
    </submittedName>
</protein>
<evidence type="ECO:0000256" key="1">
    <source>
        <dbReference type="SAM" id="Phobius"/>
    </source>
</evidence>
<dbReference type="PANTHER" id="PTHR30590:SF3">
    <property type="entry name" value="HYPOTHETICAL MEMBRANE SPANNING PROTEIN"/>
    <property type="match status" value="1"/>
</dbReference>
<keyword evidence="1" id="KW-0812">Transmembrane</keyword>
<feature type="transmembrane region" description="Helical" evidence="1">
    <location>
        <begin position="295"/>
        <end position="315"/>
    </location>
</feature>
<feature type="transmembrane region" description="Helical" evidence="1">
    <location>
        <begin position="52"/>
        <end position="76"/>
    </location>
</feature>
<feature type="transmembrane region" description="Helical" evidence="1">
    <location>
        <begin position="219"/>
        <end position="239"/>
    </location>
</feature>